<dbReference type="InterPro" id="IPR003812">
    <property type="entry name" value="Fido"/>
</dbReference>
<accession>A0A8D5FX71</accession>
<dbReference type="PANTHER" id="PTHR13504">
    <property type="entry name" value="FIDO DOMAIN-CONTAINING PROTEIN DDB_G0283145"/>
    <property type="match status" value="1"/>
</dbReference>
<name>A0A8D5FX71_9BACT</name>
<keyword evidence="5" id="KW-1185">Reference proteome</keyword>
<dbReference type="Pfam" id="PF02661">
    <property type="entry name" value="Fic"/>
    <property type="match status" value="1"/>
</dbReference>
<dbReference type="AlphaFoldDB" id="A0A8D5FX71"/>
<feature type="active site" evidence="1">
    <location>
        <position position="146"/>
    </location>
</feature>
<keyword evidence="2" id="KW-0547">Nucleotide-binding</keyword>
<dbReference type="PANTHER" id="PTHR13504:SF38">
    <property type="entry name" value="FIDO DOMAIN-CONTAINING PROTEIN"/>
    <property type="match status" value="1"/>
</dbReference>
<dbReference type="InterPro" id="IPR040198">
    <property type="entry name" value="Fido_containing"/>
</dbReference>
<dbReference type="Pfam" id="PF13784">
    <property type="entry name" value="Fic_N"/>
    <property type="match status" value="1"/>
</dbReference>
<evidence type="ECO:0000256" key="2">
    <source>
        <dbReference type="PIRSR" id="PIRSR640198-2"/>
    </source>
</evidence>
<feature type="domain" description="Fido" evidence="3">
    <location>
        <begin position="60"/>
        <end position="210"/>
    </location>
</feature>
<dbReference type="InterPro" id="IPR025758">
    <property type="entry name" value="Fic/DOC_N"/>
</dbReference>
<reference evidence="4" key="1">
    <citation type="submission" date="2020-09" db="EMBL/GenBank/DDBJ databases">
        <title>Desulfogranum mesoprofundum gen. nov., sp. nov., a novel mesophilic, sulfate-reducing chemolithoautotroph isolated from a deep-sea hydrothermal vent chimney in the Suiyo Seamount.</title>
        <authorList>
            <person name="Hashimoto Y."/>
            <person name="Nakagawa S."/>
        </authorList>
    </citation>
    <scope>NUCLEOTIDE SEQUENCE</scope>
    <source>
        <strain evidence="4">KT2</strain>
    </source>
</reference>
<feature type="binding site" evidence="2">
    <location>
        <begin position="150"/>
        <end position="157"/>
    </location>
    <ligand>
        <name>ATP</name>
        <dbReference type="ChEBI" id="CHEBI:30616"/>
    </ligand>
</feature>
<dbReference type="Proteomes" id="UP000826725">
    <property type="component" value="Chromosome"/>
</dbReference>
<dbReference type="EMBL" id="AP024086">
    <property type="protein sequence ID" value="BCL61607.1"/>
    <property type="molecule type" value="Genomic_DNA"/>
</dbReference>
<gene>
    <name evidence="4" type="ORF">DGMP_23000</name>
</gene>
<evidence type="ECO:0000313" key="5">
    <source>
        <dbReference type="Proteomes" id="UP000826725"/>
    </source>
</evidence>
<feature type="binding site" evidence="2">
    <location>
        <begin position="188"/>
        <end position="189"/>
    </location>
    <ligand>
        <name>ATP</name>
        <dbReference type="ChEBI" id="CHEBI:30616"/>
    </ligand>
</feature>
<sequence length="317" mass="36726">MTQEAVLSSRIEGTQASFSDILEYEAAPKRIKNNYNDIEEVINYREALKYAEFELAKRPICLNLIREIHAILLKGVRGASKSRGEFRKIQNWIGPPGSTIKTASFVPPSPENLLIHLSNWEKYCHYDEKDRLVQLAIIHAQFEIIHPFLDGNGRVGRILIPLFLKEKELLKYPSLYISEFFEKNRKEYYRKLRSITEKGDWNNWIKYFLLGIIAQAETNTKRAKLVANLYEELKYTIQQVTKSRASIQIQDFLFSKIMFQTPDFTKESGLSKPHAARILKNLMEHDIVKIISPAKGRRPAIYGFSGLMEIIESEQAN</sequence>
<evidence type="ECO:0000313" key="4">
    <source>
        <dbReference type="EMBL" id="BCL61607.1"/>
    </source>
</evidence>
<protein>
    <submittedName>
        <fullName evidence="4">Fic family protein</fullName>
    </submittedName>
</protein>
<proteinExistence type="predicted"/>
<dbReference type="PROSITE" id="PS51459">
    <property type="entry name" value="FIDO"/>
    <property type="match status" value="1"/>
</dbReference>
<organism evidence="4 5">
    <name type="scientific">Desulfomarina profundi</name>
    <dbReference type="NCBI Taxonomy" id="2772557"/>
    <lineage>
        <taxon>Bacteria</taxon>
        <taxon>Pseudomonadati</taxon>
        <taxon>Thermodesulfobacteriota</taxon>
        <taxon>Desulfobulbia</taxon>
        <taxon>Desulfobulbales</taxon>
        <taxon>Desulfobulbaceae</taxon>
        <taxon>Desulfomarina</taxon>
    </lineage>
</organism>
<evidence type="ECO:0000259" key="3">
    <source>
        <dbReference type="PROSITE" id="PS51459"/>
    </source>
</evidence>
<evidence type="ECO:0000256" key="1">
    <source>
        <dbReference type="PIRSR" id="PIRSR640198-1"/>
    </source>
</evidence>
<dbReference type="GO" id="GO:0005524">
    <property type="term" value="F:ATP binding"/>
    <property type="evidence" value="ECO:0007669"/>
    <property type="project" value="UniProtKB-KW"/>
</dbReference>
<keyword evidence="2" id="KW-0067">ATP-binding</keyword>
<dbReference type="KEGG" id="dbk:DGMP_23000"/>